<gene>
    <name evidence="1" type="ORF">RRG08_065043</name>
</gene>
<comment type="caution">
    <text evidence="1">The sequence shown here is derived from an EMBL/GenBank/DDBJ whole genome shotgun (WGS) entry which is preliminary data.</text>
</comment>
<proteinExistence type="predicted"/>
<name>A0AAE0YXZ8_9GAST</name>
<protein>
    <submittedName>
        <fullName evidence="1">Uncharacterized protein</fullName>
    </submittedName>
</protein>
<sequence>MSSAQFLAGPFLGGLFVNEHREGTPLVLAHSSRLLLAKFLKADDQAGTRVFLEYLCISPQPLRRLLHDLSMTRCLSRPDKRRALKYFQQCGTMHIYGATPEKATELFCLVKVTRARVESIAFVTYRFPSLNLPLYCSHLS</sequence>
<dbReference type="AlphaFoldDB" id="A0AAE0YXZ8"/>
<keyword evidence="2" id="KW-1185">Reference proteome</keyword>
<organism evidence="1 2">
    <name type="scientific">Elysia crispata</name>
    <name type="common">lettuce slug</name>
    <dbReference type="NCBI Taxonomy" id="231223"/>
    <lineage>
        <taxon>Eukaryota</taxon>
        <taxon>Metazoa</taxon>
        <taxon>Spiralia</taxon>
        <taxon>Lophotrochozoa</taxon>
        <taxon>Mollusca</taxon>
        <taxon>Gastropoda</taxon>
        <taxon>Heterobranchia</taxon>
        <taxon>Euthyneura</taxon>
        <taxon>Panpulmonata</taxon>
        <taxon>Sacoglossa</taxon>
        <taxon>Placobranchoidea</taxon>
        <taxon>Plakobranchidae</taxon>
        <taxon>Elysia</taxon>
    </lineage>
</organism>
<dbReference type="EMBL" id="JAWDGP010005164">
    <property type="protein sequence ID" value="KAK3759127.1"/>
    <property type="molecule type" value="Genomic_DNA"/>
</dbReference>
<evidence type="ECO:0000313" key="2">
    <source>
        <dbReference type="Proteomes" id="UP001283361"/>
    </source>
</evidence>
<accession>A0AAE0YXZ8</accession>
<reference evidence="1" key="1">
    <citation type="journal article" date="2023" name="G3 (Bethesda)">
        <title>A reference genome for the long-term kleptoplast-retaining sea slug Elysia crispata morphotype clarki.</title>
        <authorList>
            <person name="Eastman K.E."/>
            <person name="Pendleton A.L."/>
            <person name="Shaikh M.A."/>
            <person name="Suttiyut T."/>
            <person name="Ogas R."/>
            <person name="Tomko P."/>
            <person name="Gavelis G."/>
            <person name="Widhalm J.R."/>
            <person name="Wisecaver J.H."/>
        </authorList>
    </citation>
    <scope>NUCLEOTIDE SEQUENCE</scope>
    <source>
        <strain evidence="1">ECLA1</strain>
    </source>
</reference>
<evidence type="ECO:0000313" key="1">
    <source>
        <dbReference type="EMBL" id="KAK3759127.1"/>
    </source>
</evidence>
<dbReference type="Proteomes" id="UP001283361">
    <property type="component" value="Unassembled WGS sequence"/>
</dbReference>